<keyword evidence="9" id="KW-0175">Coiled coil</keyword>
<dbReference type="RefSeq" id="XP_050552156.1">
    <property type="nucleotide sequence ID" value="XM_050696199.1"/>
</dbReference>
<accession>A0A9R0DSJ9</accession>
<keyword evidence="3" id="KW-0808">Transferase</keyword>
<dbReference type="SUPFAM" id="SSF49899">
    <property type="entry name" value="Concanavalin A-like lectins/glucanases"/>
    <property type="match status" value="1"/>
</dbReference>
<keyword evidence="5 8" id="KW-0863">Zinc-finger</keyword>
<dbReference type="GO" id="GO:0016567">
    <property type="term" value="P:protein ubiquitination"/>
    <property type="evidence" value="ECO:0007669"/>
    <property type="project" value="UniProtKB-ARBA"/>
</dbReference>
<reference evidence="14" key="1">
    <citation type="submission" date="2025-08" db="UniProtKB">
        <authorList>
            <consortium name="RefSeq"/>
        </authorList>
    </citation>
    <scope>IDENTIFICATION</scope>
    <source>
        <tissue evidence="14">Whole larval tissue</tissue>
    </source>
</reference>
<dbReference type="CDD" id="cd16541">
    <property type="entry name" value="RING-HC_RNF123"/>
    <property type="match status" value="1"/>
</dbReference>
<dbReference type="InterPro" id="IPR013320">
    <property type="entry name" value="ConA-like_dom_sf"/>
</dbReference>
<dbReference type="Proteomes" id="UP000829999">
    <property type="component" value="Chromosome 10"/>
</dbReference>
<keyword evidence="7" id="KW-0862">Zinc</keyword>
<dbReference type="GO" id="GO:0051603">
    <property type="term" value="P:proteolysis involved in protein catabolic process"/>
    <property type="evidence" value="ECO:0007669"/>
    <property type="project" value="TreeGrafter"/>
</dbReference>
<dbReference type="InterPro" id="IPR013083">
    <property type="entry name" value="Znf_RING/FYVE/PHD"/>
</dbReference>
<evidence type="ECO:0000256" key="7">
    <source>
        <dbReference type="ARBA" id="ARBA00022833"/>
    </source>
</evidence>
<evidence type="ECO:0000313" key="13">
    <source>
        <dbReference type="Proteomes" id="UP000829999"/>
    </source>
</evidence>
<dbReference type="FunFam" id="3.30.40.10:FF:000133">
    <property type="entry name" value="E3 ubiquitin-protein ligase RNF123"/>
    <property type="match status" value="1"/>
</dbReference>
<dbReference type="InterPro" id="IPR045129">
    <property type="entry name" value="RNF123/RKP/RSPRY1"/>
</dbReference>
<dbReference type="SUPFAM" id="SSF57850">
    <property type="entry name" value="RING/U-box"/>
    <property type="match status" value="1"/>
</dbReference>
<organism evidence="13 14">
    <name type="scientific">Spodoptera frugiperda</name>
    <name type="common">Fall armyworm</name>
    <dbReference type="NCBI Taxonomy" id="7108"/>
    <lineage>
        <taxon>Eukaryota</taxon>
        <taxon>Metazoa</taxon>
        <taxon>Ecdysozoa</taxon>
        <taxon>Arthropoda</taxon>
        <taxon>Hexapoda</taxon>
        <taxon>Insecta</taxon>
        <taxon>Pterygota</taxon>
        <taxon>Neoptera</taxon>
        <taxon>Endopterygota</taxon>
        <taxon>Lepidoptera</taxon>
        <taxon>Glossata</taxon>
        <taxon>Ditrysia</taxon>
        <taxon>Noctuoidea</taxon>
        <taxon>Noctuidae</taxon>
        <taxon>Amphipyrinae</taxon>
        <taxon>Spodoptera</taxon>
    </lineage>
</organism>
<feature type="region of interest" description="Disordered" evidence="10">
    <location>
        <begin position="972"/>
        <end position="1004"/>
    </location>
</feature>
<feature type="domain" description="B30.2/SPRY" evidence="12">
    <location>
        <begin position="77"/>
        <end position="257"/>
    </location>
</feature>
<keyword evidence="4" id="KW-0479">Metal-binding</keyword>
<gene>
    <name evidence="14" type="primary">LOC118277633</name>
</gene>
<name>A0A9R0DSJ9_SPOFR</name>
<dbReference type="PANTHER" id="PTHR13363:SF5">
    <property type="entry name" value="E3 UBIQUITIN-PROTEIN LIGASE RNF123"/>
    <property type="match status" value="1"/>
</dbReference>
<evidence type="ECO:0000256" key="2">
    <source>
        <dbReference type="ARBA" id="ARBA00012483"/>
    </source>
</evidence>
<evidence type="ECO:0000256" key="10">
    <source>
        <dbReference type="SAM" id="MobiDB-lite"/>
    </source>
</evidence>
<evidence type="ECO:0000259" key="12">
    <source>
        <dbReference type="PROSITE" id="PS50188"/>
    </source>
</evidence>
<dbReference type="SMART" id="SM00184">
    <property type="entry name" value="RING"/>
    <property type="match status" value="1"/>
</dbReference>
<evidence type="ECO:0000256" key="5">
    <source>
        <dbReference type="ARBA" id="ARBA00022771"/>
    </source>
</evidence>
<evidence type="ECO:0000256" key="1">
    <source>
        <dbReference type="ARBA" id="ARBA00000900"/>
    </source>
</evidence>
<dbReference type="EC" id="2.3.2.27" evidence="2"/>
<sequence>MMNVLRSMFGVCSSSAEKGEVHDTIRRVFGNEMVMKDNTDRHFQRSKYVTHIRENLPKMLDAKVMSHKTKAKKHAPPVSDTTDSTDDRFGRIGPKIVVFDASTGTGRLVLVGDERVSVQGLSSFATIRATACVYGGKWMYEVQLGTKGIMQIGWCTASCIFSMDTGVGDTAHSYAYDGGRVRKWNVATSPYGQAWLPGDVIGSCIDLDKGIMEFYRNGTSMGLAFEKVTHGAGLAYFPAVSLAMQEHLYANFGHVPFVFPVEGYAALQAPPNRDCARAALLFKSLEALLDELARPSDMKTSLTAKSSKAKSDTSKPEEEVALRIHSSGSVYTPRPSPHTLVDPQNTEVKKMSKKAFLMSLSRLVVVELGTTLRMSYVVVSELLPRFRGLIGLKTRSIHVDQHAAEFYLKCRDENFTGLAAKFLAQPHPRLCTMLDLLWTFLDESALCDVLEHCVVRECLLYDLVSQDMYFNQQMEGVFVLCGLMQHRETRHHLVKYVFFNKITFDNFLNVKCPDDTVLRTVIRKPWWQRPTSVHGETDPRIAEMTEKGTIKNSPFSPTSTDKISKLMSTAQDDAALEAQYREDCNKITKAIAPLEQIQLEFLLLLLDNTDGTNMVPSTRKIFLEKFRRYIMDNCILDMEAIFQRLFNISRNSPAISWCCHSRLLTAVLRLWSENPIGNAGHATPHLPARTFIDGELDFYNVDRLGGVLPFLVRTLRQDLVGVLGEDNPFIQSFEPNYNRAGGIDTGVSDMAAGSPGLATLPQVISSMARFMHPPMPPVPNRTTGETALAIKGTRSMMPGAGSIDIRSAYLRLVDGLLALYHGAAIKHAEKLCELRDNQLDMADCLHDIEHRIYTVTTELKAAGGENISEQDKIRKQLMEGMLKELERSKSVYEEKLEAGALQMGWVIGAIWTKQRQTELAKHFSGTLHSLRLSSDPEYATHVQYAQVASKEILPGKSSLLGGTSYASLQLEYTSSSDQSPQSPTSRATTPRTGSNSQLGSSNHTGGQEFAESLFAFVPEYHVDAMLELCNTLRLYMHPTIPVQQIPEWEELVVSCAAFLCAEFADQRIVLASTRESLVQTLASFATQPATMRAIERVPIKQQMCMVEELVRPYQNRAWAQSNWVLVRFWHGSGFGFRHRQWPHLAARYGDREPTVNNLGAKVDAGLMSQCFGPCPSEVIQARIKEYLATHPTAAAAYLNSLLSQLNWAFSEFITMMQEMDRVSVDAHLESRQIKLCATCFDLYHGLARALEMTLHLAPLLLTKPEACDNQNELLLGRTCQILMAVVSRVCIRGGGGASFARLVARGLPDTDRVHYYVALAPVAGCLIRMLDSKLPPEHLDRVTKALVMEPLFRMDGLDLMLGKSKDSKVFSFYKYPDDVTFDELKALEIVADRLRVAREAVVRSKSPGSSGAQSDLLCTICYARPADTAFVPCGHHSCRACIMQHLLNSKQCFFCKADIDTVREIEPANN</sequence>
<protein>
    <recommendedName>
        <fullName evidence="2">RING-type E3 ubiquitin transferase</fullName>
        <ecNumber evidence="2">2.3.2.27</ecNumber>
    </recommendedName>
</protein>
<dbReference type="Gene3D" id="2.60.120.920">
    <property type="match status" value="1"/>
</dbReference>
<dbReference type="PROSITE" id="PS50089">
    <property type="entry name" value="ZF_RING_2"/>
    <property type="match status" value="1"/>
</dbReference>
<dbReference type="InterPro" id="IPR057987">
    <property type="entry name" value="TPR_RNF123/RKP"/>
</dbReference>
<evidence type="ECO:0000313" key="14">
    <source>
        <dbReference type="RefSeq" id="XP_050552156.1"/>
    </source>
</evidence>
<evidence type="ECO:0000256" key="6">
    <source>
        <dbReference type="ARBA" id="ARBA00022786"/>
    </source>
</evidence>
<dbReference type="PANTHER" id="PTHR13363">
    <property type="entry name" value="RING FINGER AND SRY DOMAIN-CONTAINING"/>
    <property type="match status" value="1"/>
</dbReference>
<dbReference type="OrthoDB" id="258495at2759"/>
<dbReference type="GO" id="GO:0008270">
    <property type="term" value="F:zinc ion binding"/>
    <property type="evidence" value="ECO:0007669"/>
    <property type="project" value="UniProtKB-KW"/>
</dbReference>
<feature type="coiled-coil region" evidence="9">
    <location>
        <begin position="875"/>
        <end position="902"/>
    </location>
</feature>
<dbReference type="Gene3D" id="3.30.40.10">
    <property type="entry name" value="Zinc/RING finger domain, C3HC4 (zinc finger)"/>
    <property type="match status" value="1"/>
</dbReference>
<evidence type="ECO:0000256" key="8">
    <source>
        <dbReference type="PROSITE-ProRule" id="PRU00175"/>
    </source>
</evidence>
<dbReference type="PROSITE" id="PS50188">
    <property type="entry name" value="B302_SPRY"/>
    <property type="match status" value="1"/>
</dbReference>
<dbReference type="Pfam" id="PF13920">
    <property type="entry name" value="zf-C3HC4_3"/>
    <property type="match status" value="1"/>
</dbReference>
<evidence type="ECO:0000256" key="4">
    <source>
        <dbReference type="ARBA" id="ARBA00022723"/>
    </source>
</evidence>
<evidence type="ECO:0000256" key="9">
    <source>
        <dbReference type="SAM" id="Coils"/>
    </source>
</evidence>
<dbReference type="InterPro" id="IPR001870">
    <property type="entry name" value="B30.2/SPRY"/>
</dbReference>
<evidence type="ECO:0000256" key="3">
    <source>
        <dbReference type="ARBA" id="ARBA00022679"/>
    </source>
</evidence>
<keyword evidence="6" id="KW-0833">Ubl conjugation pathway</keyword>
<proteinExistence type="predicted"/>
<dbReference type="InterPro" id="IPR043136">
    <property type="entry name" value="B30.2/SPRY_sf"/>
</dbReference>
<dbReference type="GO" id="GO:0005737">
    <property type="term" value="C:cytoplasm"/>
    <property type="evidence" value="ECO:0007669"/>
    <property type="project" value="TreeGrafter"/>
</dbReference>
<dbReference type="SMART" id="SM00449">
    <property type="entry name" value="SPRY"/>
    <property type="match status" value="1"/>
</dbReference>
<dbReference type="InterPro" id="IPR003877">
    <property type="entry name" value="SPRY_dom"/>
</dbReference>
<dbReference type="GO" id="GO:0061630">
    <property type="term" value="F:ubiquitin protein ligase activity"/>
    <property type="evidence" value="ECO:0007669"/>
    <property type="project" value="UniProtKB-EC"/>
</dbReference>
<evidence type="ECO:0000259" key="11">
    <source>
        <dbReference type="PROSITE" id="PS50089"/>
    </source>
</evidence>
<dbReference type="Pfam" id="PF00622">
    <property type="entry name" value="SPRY"/>
    <property type="match status" value="1"/>
</dbReference>
<comment type="catalytic activity">
    <reaction evidence="1">
        <text>S-ubiquitinyl-[E2 ubiquitin-conjugating enzyme]-L-cysteine + [acceptor protein]-L-lysine = [E2 ubiquitin-conjugating enzyme]-L-cysteine + N(6)-ubiquitinyl-[acceptor protein]-L-lysine.</text>
        <dbReference type="EC" id="2.3.2.27"/>
    </reaction>
</comment>
<dbReference type="Pfam" id="PF25576">
    <property type="entry name" value="TPR_RNF123"/>
    <property type="match status" value="1"/>
</dbReference>
<dbReference type="InterPro" id="IPR001841">
    <property type="entry name" value="Znf_RING"/>
</dbReference>
<keyword evidence="13" id="KW-1185">Reference proteome</keyword>
<feature type="domain" description="RING-type" evidence="11">
    <location>
        <begin position="1418"/>
        <end position="1456"/>
    </location>
</feature>
<feature type="compositionally biased region" description="Low complexity" evidence="10">
    <location>
        <begin position="973"/>
        <end position="985"/>
    </location>
</feature>
<dbReference type="GeneID" id="118277633"/>
<feature type="compositionally biased region" description="Polar residues" evidence="10">
    <location>
        <begin position="986"/>
        <end position="1004"/>
    </location>
</feature>